<proteinExistence type="predicted"/>
<evidence type="ECO:0000256" key="4">
    <source>
        <dbReference type="ARBA" id="ARBA00022840"/>
    </source>
</evidence>
<dbReference type="EC" id="6.1.1.9" evidence="1"/>
<accession>A0A1G2I5J3</accession>
<keyword evidence="4" id="KW-0067">ATP-binding</keyword>
<protein>
    <recommendedName>
        <fullName evidence="1">valine--tRNA ligase</fullName>
        <ecNumber evidence="1">6.1.1.9</ecNumber>
    </recommendedName>
    <alternativeName>
        <fullName evidence="7">Valyl-tRNA synthetase</fullName>
    </alternativeName>
</protein>
<sequence>MDEFKFYSAAEKVYHYFWHTFCDKIIEESKERLNSQNKKEKQSAQYLLLKILTTNLKLLHPFMPFITEEIYQQMPLKNKKERIMIEEWPL</sequence>
<dbReference type="PANTHER" id="PTHR11946:SF93">
    <property type="entry name" value="VALINE--TRNA LIGASE, CHLOROPLASTIC_MITOCHONDRIAL 2"/>
    <property type="match status" value="1"/>
</dbReference>
<dbReference type="Proteomes" id="UP000176308">
    <property type="component" value="Unassembled WGS sequence"/>
</dbReference>
<reference evidence="10 11" key="1">
    <citation type="journal article" date="2016" name="Nat. Commun.">
        <title>Thousands of microbial genomes shed light on interconnected biogeochemical processes in an aquifer system.</title>
        <authorList>
            <person name="Anantharaman K."/>
            <person name="Brown C.T."/>
            <person name="Hug L.A."/>
            <person name="Sharon I."/>
            <person name="Castelle C.J."/>
            <person name="Probst A.J."/>
            <person name="Thomas B.C."/>
            <person name="Singh A."/>
            <person name="Wilkins M.J."/>
            <person name="Karaoz U."/>
            <person name="Brodie E.L."/>
            <person name="Williams K.H."/>
            <person name="Hubbard S.S."/>
            <person name="Banfield J.F."/>
        </authorList>
    </citation>
    <scope>NUCLEOTIDE SEQUENCE [LARGE SCALE GENOMIC DNA]</scope>
</reference>
<evidence type="ECO:0000256" key="3">
    <source>
        <dbReference type="ARBA" id="ARBA00022741"/>
    </source>
</evidence>
<evidence type="ECO:0000256" key="1">
    <source>
        <dbReference type="ARBA" id="ARBA00013169"/>
    </source>
</evidence>
<keyword evidence="2" id="KW-0436">Ligase</keyword>
<dbReference type="AlphaFoldDB" id="A0A1G2I5J3"/>
<evidence type="ECO:0000259" key="9">
    <source>
        <dbReference type="Pfam" id="PF08264"/>
    </source>
</evidence>
<name>A0A1G2I5J3_9BACT</name>
<feature type="domain" description="Methionyl/Valyl/Leucyl/Isoleucyl-tRNA synthetase anticodon-binding" evidence="9">
    <location>
        <begin position="1"/>
        <end position="89"/>
    </location>
</feature>
<dbReference type="InterPro" id="IPR002303">
    <property type="entry name" value="Valyl-tRNA_ligase"/>
</dbReference>
<comment type="caution">
    <text evidence="10">The sequence shown here is derived from an EMBL/GenBank/DDBJ whole genome shotgun (WGS) entry which is preliminary data.</text>
</comment>
<dbReference type="Pfam" id="PF08264">
    <property type="entry name" value="Anticodon_1"/>
    <property type="match status" value="1"/>
</dbReference>
<dbReference type="InterPro" id="IPR013155">
    <property type="entry name" value="M/V/L/I-tRNA-synth_anticd-bd"/>
</dbReference>
<dbReference type="InterPro" id="IPR009080">
    <property type="entry name" value="tRNAsynth_Ia_anticodon-bd"/>
</dbReference>
<keyword evidence="6" id="KW-0030">Aminoacyl-tRNA synthetase</keyword>
<evidence type="ECO:0000313" key="10">
    <source>
        <dbReference type="EMBL" id="OGZ70092.1"/>
    </source>
</evidence>
<dbReference type="EMBL" id="MHOX01000036">
    <property type="protein sequence ID" value="OGZ70092.1"/>
    <property type="molecule type" value="Genomic_DNA"/>
</dbReference>
<comment type="catalytic activity">
    <reaction evidence="8">
        <text>tRNA(Val) + L-valine + ATP = L-valyl-tRNA(Val) + AMP + diphosphate</text>
        <dbReference type="Rhea" id="RHEA:10704"/>
        <dbReference type="Rhea" id="RHEA-COMP:9672"/>
        <dbReference type="Rhea" id="RHEA-COMP:9708"/>
        <dbReference type="ChEBI" id="CHEBI:30616"/>
        <dbReference type="ChEBI" id="CHEBI:33019"/>
        <dbReference type="ChEBI" id="CHEBI:57762"/>
        <dbReference type="ChEBI" id="CHEBI:78442"/>
        <dbReference type="ChEBI" id="CHEBI:78537"/>
        <dbReference type="ChEBI" id="CHEBI:456215"/>
        <dbReference type="EC" id="6.1.1.9"/>
    </reaction>
</comment>
<dbReference type="GO" id="GO:0005829">
    <property type="term" value="C:cytosol"/>
    <property type="evidence" value="ECO:0007669"/>
    <property type="project" value="TreeGrafter"/>
</dbReference>
<dbReference type="PANTHER" id="PTHR11946">
    <property type="entry name" value="VALYL-TRNA SYNTHETASES"/>
    <property type="match status" value="1"/>
</dbReference>
<evidence type="ECO:0000256" key="8">
    <source>
        <dbReference type="ARBA" id="ARBA00047552"/>
    </source>
</evidence>
<keyword evidence="3" id="KW-0547">Nucleotide-binding</keyword>
<evidence type="ECO:0000313" key="11">
    <source>
        <dbReference type="Proteomes" id="UP000176308"/>
    </source>
</evidence>
<keyword evidence="5" id="KW-0648">Protein biosynthesis</keyword>
<dbReference type="GO" id="GO:0004832">
    <property type="term" value="F:valine-tRNA ligase activity"/>
    <property type="evidence" value="ECO:0007669"/>
    <property type="project" value="UniProtKB-EC"/>
</dbReference>
<dbReference type="GO" id="GO:0005524">
    <property type="term" value="F:ATP binding"/>
    <property type="evidence" value="ECO:0007669"/>
    <property type="project" value="UniProtKB-KW"/>
</dbReference>
<organism evidence="10 11">
    <name type="scientific">Candidatus Staskawiczbacteria bacterium RIFCSPLOWO2_01_FULL_33_9</name>
    <dbReference type="NCBI Taxonomy" id="1802211"/>
    <lineage>
        <taxon>Bacteria</taxon>
        <taxon>Candidatus Staskawicziibacteriota</taxon>
    </lineage>
</organism>
<evidence type="ECO:0000256" key="6">
    <source>
        <dbReference type="ARBA" id="ARBA00023146"/>
    </source>
</evidence>
<dbReference type="Gene3D" id="1.10.730.10">
    <property type="entry name" value="Isoleucyl-tRNA Synthetase, Domain 1"/>
    <property type="match status" value="1"/>
</dbReference>
<gene>
    <name evidence="10" type="ORF">A2904_00325</name>
</gene>
<dbReference type="SUPFAM" id="SSF47323">
    <property type="entry name" value="Anticodon-binding domain of a subclass of class I aminoacyl-tRNA synthetases"/>
    <property type="match status" value="1"/>
</dbReference>
<evidence type="ECO:0000256" key="5">
    <source>
        <dbReference type="ARBA" id="ARBA00022917"/>
    </source>
</evidence>
<dbReference type="GO" id="GO:0006438">
    <property type="term" value="P:valyl-tRNA aminoacylation"/>
    <property type="evidence" value="ECO:0007669"/>
    <property type="project" value="InterPro"/>
</dbReference>
<evidence type="ECO:0000256" key="7">
    <source>
        <dbReference type="ARBA" id="ARBA00029936"/>
    </source>
</evidence>
<evidence type="ECO:0000256" key="2">
    <source>
        <dbReference type="ARBA" id="ARBA00022598"/>
    </source>
</evidence>